<reference evidence="10" key="1">
    <citation type="submission" date="2012-06" db="EMBL/GenBank/DDBJ databases">
        <title>Mitogenomics of the Coleoptera under dense taxon sampling.</title>
        <authorList>
            <person name="Timmermans M.J.T.N."/>
            <person name="Lim J."/>
            <person name="Dodsworth S."/>
            <person name="Haran J."/>
            <person name="Ahrens D."/>
            <person name="Bocak L."/>
            <person name="London A."/>
            <person name="Culverwell L."/>
            <person name="Vogler A.P."/>
        </authorList>
    </citation>
    <scope>NUCLEOTIDE SEQUENCE</scope>
</reference>
<keyword evidence="6 9" id="KW-1133">Transmembrane helix</keyword>
<accession>A0A0S2MR47</accession>
<dbReference type="Pfam" id="PF00507">
    <property type="entry name" value="Oxidored_q4"/>
    <property type="match status" value="1"/>
</dbReference>
<evidence type="ECO:0000256" key="7">
    <source>
        <dbReference type="ARBA" id="ARBA00023136"/>
    </source>
</evidence>
<evidence type="ECO:0000313" key="10">
    <source>
        <dbReference type="EMBL" id="ALO77138.1"/>
    </source>
</evidence>
<feature type="transmembrane region" description="Helical" evidence="9">
    <location>
        <begin position="6"/>
        <end position="25"/>
    </location>
</feature>
<dbReference type="AlphaFoldDB" id="A0A0S2MR47"/>
<geneLocation type="mitochondrion" evidence="10"/>
<dbReference type="GO" id="GO:0008137">
    <property type="term" value="F:NADH dehydrogenase (ubiquinone) activity"/>
    <property type="evidence" value="ECO:0007669"/>
    <property type="project" value="UniProtKB-UniRule"/>
</dbReference>
<evidence type="ECO:0000256" key="4">
    <source>
        <dbReference type="ARBA" id="ARBA00022448"/>
    </source>
</evidence>
<keyword evidence="4 9" id="KW-0813">Transport</keyword>
<evidence type="ECO:0000256" key="3">
    <source>
        <dbReference type="ARBA" id="ARBA00021007"/>
    </source>
</evidence>
<comment type="catalytic activity">
    <reaction evidence="8 9">
        <text>a ubiquinone + NADH + 5 H(+)(in) = a ubiquinol + NAD(+) + 4 H(+)(out)</text>
        <dbReference type="Rhea" id="RHEA:29091"/>
        <dbReference type="Rhea" id="RHEA-COMP:9565"/>
        <dbReference type="Rhea" id="RHEA-COMP:9566"/>
        <dbReference type="ChEBI" id="CHEBI:15378"/>
        <dbReference type="ChEBI" id="CHEBI:16389"/>
        <dbReference type="ChEBI" id="CHEBI:17976"/>
        <dbReference type="ChEBI" id="CHEBI:57540"/>
        <dbReference type="ChEBI" id="CHEBI:57945"/>
        <dbReference type="EC" id="7.1.1.2"/>
    </reaction>
</comment>
<protein>
    <recommendedName>
        <fullName evidence="3 9">NADH-ubiquinone oxidoreductase chain 3</fullName>
        <ecNumber evidence="9">7.1.1.2</ecNumber>
    </recommendedName>
</protein>
<comment type="function">
    <text evidence="9">Core subunit of the mitochondrial membrane respiratory chain NADH dehydrogenase (Complex I) which catalyzes electron transfer from NADH through the respiratory chain, using ubiquinone as an electron acceptor. Essential for the catalytic activity of complex I.</text>
</comment>
<keyword evidence="9" id="KW-0830">Ubiquinone</keyword>
<keyword evidence="9" id="KW-0679">Respiratory chain</keyword>
<evidence type="ECO:0000256" key="9">
    <source>
        <dbReference type="RuleBase" id="RU003640"/>
    </source>
</evidence>
<keyword evidence="9" id="KW-0249">Electron transport</keyword>
<keyword evidence="9" id="KW-1278">Translocase</keyword>
<evidence type="ECO:0000256" key="6">
    <source>
        <dbReference type="ARBA" id="ARBA00022989"/>
    </source>
</evidence>
<dbReference type="EC" id="7.1.1.2" evidence="9"/>
<dbReference type="GO" id="GO:0030964">
    <property type="term" value="C:NADH dehydrogenase complex"/>
    <property type="evidence" value="ECO:0007669"/>
    <property type="project" value="TreeGrafter"/>
</dbReference>
<keyword evidence="7 9" id="KW-0472">Membrane</keyword>
<proteinExistence type="inferred from homology"/>
<evidence type="ECO:0000256" key="5">
    <source>
        <dbReference type="ARBA" id="ARBA00022692"/>
    </source>
</evidence>
<gene>
    <name evidence="10" type="primary">nad3</name>
</gene>
<dbReference type="GO" id="GO:0031966">
    <property type="term" value="C:mitochondrial membrane"/>
    <property type="evidence" value="ECO:0007669"/>
    <property type="project" value="UniProtKB-SubCell"/>
</dbReference>
<evidence type="ECO:0000256" key="8">
    <source>
        <dbReference type="ARBA" id="ARBA00049551"/>
    </source>
</evidence>
<organism evidence="10">
    <name type="scientific">Passalidae sp. GENSP02</name>
    <dbReference type="NCBI Taxonomy" id="1205572"/>
    <lineage>
        <taxon>Eukaryota</taxon>
        <taxon>Metazoa</taxon>
        <taxon>Ecdysozoa</taxon>
        <taxon>Arthropoda</taxon>
        <taxon>Hexapoda</taxon>
        <taxon>Insecta</taxon>
        <taxon>Pterygota</taxon>
        <taxon>Neoptera</taxon>
        <taxon>Endopterygota</taxon>
        <taxon>Coleoptera</taxon>
        <taxon>Polyphaga</taxon>
        <taxon>Scarabaeiformia</taxon>
        <taxon>Passalidae</taxon>
    </lineage>
</organism>
<dbReference type="InterPro" id="IPR000440">
    <property type="entry name" value="NADH_UbQ/plastoQ_OxRdtase_su3"/>
</dbReference>
<sequence length="117" mass="13986">MKISSLLSLTMFLLSTLIFFLSWILSKKTFMDREKISPFECGFDSKTFARIPFTLFYYLIIIIFLIFDVEITLLIPMINTFYITNFINMTLLMTSFIIILLYGLYHEWYNKALSWVK</sequence>
<feature type="transmembrane region" description="Helical" evidence="9">
    <location>
        <begin position="55"/>
        <end position="75"/>
    </location>
</feature>
<dbReference type="Gene3D" id="1.20.58.1610">
    <property type="entry name" value="NADH:ubiquinone/plastoquinone oxidoreductase, chain 3"/>
    <property type="match status" value="1"/>
</dbReference>
<feature type="transmembrane region" description="Helical" evidence="9">
    <location>
        <begin position="81"/>
        <end position="105"/>
    </location>
</feature>
<keyword evidence="9 10" id="KW-0496">Mitochondrion</keyword>
<keyword evidence="5 9" id="KW-0812">Transmembrane</keyword>
<keyword evidence="9" id="KW-0520">NAD</keyword>
<dbReference type="EMBL" id="JX412812">
    <property type="protein sequence ID" value="ALO77138.1"/>
    <property type="molecule type" value="Genomic_DNA"/>
</dbReference>
<dbReference type="PANTHER" id="PTHR11058:SF9">
    <property type="entry name" value="NADH-UBIQUINONE OXIDOREDUCTASE CHAIN 3"/>
    <property type="match status" value="1"/>
</dbReference>
<dbReference type="InterPro" id="IPR038430">
    <property type="entry name" value="NDAH_ubi_oxred_su3_sf"/>
</dbReference>
<evidence type="ECO:0000256" key="2">
    <source>
        <dbReference type="ARBA" id="ARBA00008472"/>
    </source>
</evidence>
<evidence type="ECO:0000256" key="1">
    <source>
        <dbReference type="ARBA" id="ARBA00004370"/>
    </source>
</evidence>
<dbReference type="PANTHER" id="PTHR11058">
    <property type="entry name" value="NADH-UBIQUINONE OXIDOREDUCTASE CHAIN 3"/>
    <property type="match status" value="1"/>
</dbReference>
<comment type="similarity">
    <text evidence="2 9">Belongs to the complex I subunit 3 family.</text>
</comment>
<comment type="subcellular location">
    <subcellularLocation>
        <location evidence="1">Membrane</location>
    </subcellularLocation>
    <subcellularLocation>
        <location evidence="9">Mitochondrion membrane</location>
        <topology evidence="9">Multi-pass membrane protein</topology>
    </subcellularLocation>
</comment>
<name>A0A0S2MR47_9SCAR</name>